<keyword evidence="2" id="KW-1185">Reference proteome</keyword>
<reference evidence="1 2" key="1">
    <citation type="journal article" date="2019" name="Int. J. Syst. Evol. Microbiol.">
        <title>The Global Catalogue of Microorganisms (GCM) 10K type strain sequencing project: providing services to taxonomists for standard genome sequencing and annotation.</title>
        <authorList>
            <consortium name="The Broad Institute Genomics Platform"/>
            <consortium name="The Broad Institute Genome Sequencing Center for Infectious Disease"/>
            <person name="Wu L."/>
            <person name="Ma J."/>
        </authorList>
    </citation>
    <scope>NUCLEOTIDE SEQUENCE [LARGE SCALE GENOMIC DNA]</scope>
    <source>
        <strain evidence="1 2">JCM 12662</strain>
    </source>
</reference>
<organism evidence="1 2">
    <name type="scientific">Alkalibacterium iburiense</name>
    <dbReference type="NCBI Taxonomy" id="290589"/>
    <lineage>
        <taxon>Bacteria</taxon>
        <taxon>Bacillati</taxon>
        <taxon>Bacillota</taxon>
        <taxon>Bacilli</taxon>
        <taxon>Lactobacillales</taxon>
        <taxon>Carnobacteriaceae</taxon>
        <taxon>Alkalibacterium</taxon>
    </lineage>
</organism>
<proteinExistence type="predicted"/>
<dbReference type="InterPro" id="IPR037914">
    <property type="entry name" value="SpoVT-AbrB_sf"/>
</dbReference>
<accession>A0ABN0XJP6</accession>
<dbReference type="NCBIfam" id="NF047400">
    <property type="entry name" value="MazE_PemI_antitoxin"/>
    <property type="match status" value="1"/>
</dbReference>
<gene>
    <name evidence="1" type="ORF">GCM10008932_17500</name>
</gene>
<sequence>MAKLRKQGSSVVITIPAAVVKNLDLDSEYSVKLDDNGTITFIPKLINPFLHGQPGEFYEKDLWEDMKPGGNEI</sequence>
<dbReference type="RefSeq" id="WP_343755760.1">
    <property type="nucleotide sequence ID" value="NZ_BAAACW010000110.1"/>
</dbReference>
<dbReference type="SUPFAM" id="SSF89447">
    <property type="entry name" value="AbrB/MazE/MraZ-like"/>
    <property type="match status" value="1"/>
</dbReference>
<comment type="caution">
    <text evidence="1">The sequence shown here is derived from an EMBL/GenBank/DDBJ whole genome shotgun (WGS) entry which is preliminary data.</text>
</comment>
<protein>
    <recommendedName>
        <fullName evidence="3">SpoVT-AbrB domain-containing protein</fullName>
    </recommendedName>
</protein>
<evidence type="ECO:0008006" key="3">
    <source>
        <dbReference type="Google" id="ProtNLM"/>
    </source>
</evidence>
<evidence type="ECO:0000313" key="1">
    <source>
        <dbReference type="EMBL" id="GAA0365805.1"/>
    </source>
</evidence>
<dbReference type="Proteomes" id="UP001501166">
    <property type="component" value="Unassembled WGS sequence"/>
</dbReference>
<name>A0ABN0XJP6_9LACT</name>
<dbReference type="Gene3D" id="2.10.260.10">
    <property type="match status" value="1"/>
</dbReference>
<evidence type="ECO:0000313" key="2">
    <source>
        <dbReference type="Proteomes" id="UP001501166"/>
    </source>
</evidence>
<dbReference type="EMBL" id="BAAACW010000110">
    <property type="protein sequence ID" value="GAA0365805.1"/>
    <property type="molecule type" value="Genomic_DNA"/>
</dbReference>